<keyword evidence="1" id="KW-0812">Transmembrane</keyword>
<dbReference type="RefSeq" id="WP_249513792.1">
    <property type="nucleotide sequence ID" value="NZ_CP093366.1"/>
</dbReference>
<evidence type="ECO:0000313" key="4">
    <source>
        <dbReference type="Proteomes" id="UP000831495"/>
    </source>
</evidence>
<keyword evidence="3" id="KW-0808">Transferase</keyword>
<feature type="domain" description="Phospholipid/glycerol acyltransferase" evidence="2">
    <location>
        <begin position="67"/>
        <end position="187"/>
    </location>
</feature>
<accession>A0ABY4P7E9</accession>
<keyword evidence="1" id="KW-0472">Membrane</keyword>
<reference evidence="3" key="1">
    <citation type="journal article" date="2022" name="Int. J. Syst. Evol. Microbiol.">
        <title>Apilactobacillus apisilvae sp. nov., Nicolia spurrieriana gen. nov. sp. nov., Bombilactobacillus folatiphilus sp. nov. and Bombilactobacillus thymidiniphilus sp. nov., four new lactic acid bacterial isolates from stingless bees Tetragonula carbonaria and Austroplebeia australis.</title>
        <authorList>
            <person name="Oliphant S.A."/>
            <person name="Watson-Haigh N.S."/>
            <person name="Sumby K.M."/>
            <person name="Gardner J."/>
            <person name="Groom S."/>
            <person name="Jiranek V."/>
        </authorList>
    </citation>
    <scope>NUCLEOTIDE SEQUENCE</scope>
    <source>
        <strain evidence="3">SG4_D2</strain>
    </source>
</reference>
<dbReference type="GO" id="GO:0016746">
    <property type="term" value="F:acyltransferase activity"/>
    <property type="evidence" value="ECO:0007669"/>
    <property type="project" value="UniProtKB-KW"/>
</dbReference>
<keyword evidence="4" id="KW-1185">Reference proteome</keyword>
<keyword evidence="3" id="KW-0012">Acyltransferase</keyword>
<gene>
    <name evidence="3" type="ORF">MOO45_04665</name>
</gene>
<dbReference type="EMBL" id="CP093366">
    <property type="protein sequence ID" value="UQS81521.1"/>
    <property type="molecule type" value="Genomic_DNA"/>
</dbReference>
<name>A0ABY4P7E9_9LACO</name>
<protein>
    <submittedName>
        <fullName evidence="3">1-acyl-sn-glycerol-3-phosphate acyltransferase</fullName>
    </submittedName>
</protein>
<evidence type="ECO:0000259" key="2">
    <source>
        <dbReference type="Pfam" id="PF01553"/>
    </source>
</evidence>
<dbReference type="Pfam" id="PF01553">
    <property type="entry name" value="Acyltransferase"/>
    <property type="match status" value="1"/>
</dbReference>
<sequence length="258" mass="30568">MTRSKTIYYQSYSDDVIVSKNQSAKLKRNHRWLHHNLVYRFLSQTFSYLVVILGFIYCYGWLHLKFKNLAKLRHNNQKGGIVYCNHTQPLGDALLPFLVAFPKRPYIICDQANLGIPIIGKLLTFAGALVIPDGKTQFSKFNQAVKYHLQHNELIFIYPEAHVWPYFTKIRPFVEASFHYSATLKVPSFSLTTTYQKKRCYRRPQMISYLDGPFYVTRELKVKQNQRKLYHDIRQAMIGRSRASNFNYINYQQRRHNK</sequence>
<dbReference type="InterPro" id="IPR002123">
    <property type="entry name" value="Plipid/glycerol_acylTrfase"/>
</dbReference>
<dbReference type="Proteomes" id="UP000831495">
    <property type="component" value="Chromosome"/>
</dbReference>
<keyword evidence="1" id="KW-1133">Transmembrane helix</keyword>
<organism evidence="3 4">
    <name type="scientific">Bombilactobacillus folatiphilus</name>
    <dbReference type="NCBI Taxonomy" id="2923362"/>
    <lineage>
        <taxon>Bacteria</taxon>
        <taxon>Bacillati</taxon>
        <taxon>Bacillota</taxon>
        <taxon>Bacilli</taxon>
        <taxon>Lactobacillales</taxon>
        <taxon>Lactobacillaceae</taxon>
        <taxon>Bombilactobacillus</taxon>
    </lineage>
</organism>
<evidence type="ECO:0000256" key="1">
    <source>
        <dbReference type="SAM" id="Phobius"/>
    </source>
</evidence>
<proteinExistence type="predicted"/>
<evidence type="ECO:0000313" key="3">
    <source>
        <dbReference type="EMBL" id="UQS81521.1"/>
    </source>
</evidence>
<feature type="transmembrane region" description="Helical" evidence="1">
    <location>
        <begin position="46"/>
        <end position="64"/>
    </location>
</feature>